<proteinExistence type="predicted"/>
<dbReference type="PROSITE" id="PS50850">
    <property type="entry name" value="MFS"/>
    <property type="match status" value="1"/>
</dbReference>
<keyword evidence="4 7" id="KW-0812">Transmembrane</keyword>
<accession>A0A4U0T715</accession>
<dbReference type="SUPFAM" id="SSF103473">
    <property type="entry name" value="MFS general substrate transporter"/>
    <property type="match status" value="1"/>
</dbReference>
<comment type="subcellular location">
    <subcellularLocation>
        <location evidence="1">Cell membrane</location>
        <topology evidence="1">Multi-pass membrane protein</topology>
    </subcellularLocation>
</comment>
<evidence type="ECO:0000259" key="8">
    <source>
        <dbReference type="PROSITE" id="PS50850"/>
    </source>
</evidence>
<evidence type="ECO:0000256" key="7">
    <source>
        <dbReference type="SAM" id="Phobius"/>
    </source>
</evidence>
<keyword evidence="10" id="KW-1185">Reference proteome</keyword>
<dbReference type="Pfam" id="PF07690">
    <property type="entry name" value="MFS_1"/>
    <property type="match status" value="1"/>
</dbReference>
<dbReference type="Gene3D" id="1.20.1250.20">
    <property type="entry name" value="MFS general substrate transporter like domains"/>
    <property type="match status" value="1"/>
</dbReference>
<keyword evidence="2" id="KW-0813">Transport</keyword>
<evidence type="ECO:0000256" key="2">
    <source>
        <dbReference type="ARBA" id="ARBA00022448"/>
    </source>
</evidence>
<keyword evidence="6 7" id="KW-0472">Membrane</keyword>
<keyword evidence="3" id="KW-1003">Cell membrane</keyword>
<feature type="transmembrane region" description="Helical" evidence="7">
    <location>
        <begin position="66"/>
        <end position="85"/>
    </location>
</feature>
<feature type="transmembrane region" description="Helical" evidence="7">
    <location>
        <begin position="156"/>
        <end position="179"/>
    </location>
</feature>
<feature type="domain" description="Major facilitator superfamily (MFS) profile" evidence="8">
    <location>
        <begin position="1"/>
        <end position="381"/>
    </location>
</feature>
<feature type="transmembrane region" description="Helical" evidence="7">
    <location>
        <begin position="125"/>
        <end position="150"/>
    </location>
</feature>
<dbReference type="InterPro" id="IPR036259">
    <property type="entry name" value="MFS_trans_sf"/>
</dbReference>
<evidence type="ECO:0000256" key="6">
    <source>
        <dbReference type="ARBA" id="ARBA00023136"/>
    </source>
</evidence>
<reference evidence="9 10" key="1">
    <citation type="submission" date="2019-04" db="EMBL/GenBank/DDBJ databases">
        <title>Streptomyces oryziradicis sp. nov., a novel actinomycete isolated from rhizosphere soil of rice (Oryza sativa L.).</title>
        <authorList>
            <person name="Li C."/>
        </authorList>
    </citation>
    <scope>NUCLEOTIDE SEQUENCE [LARGE SCALE GENOMIC DNA]</scope>
    <source>
        <strain evidence="9 10">NEAU-C40</strain>
    </source>
</reference>
<dbReference type="AlphaFoldDB" id="A0A4U0T715"/>
<dbReference type="InterPro" id="IPR011701">
    <property type="entry name" value="MFS"/>
</dbReference>
<keyword evidence="5 7" id="KW-1133">Transmembrane helix</keyword>
<dbReference type="OrthoDB" id="3177957at2"/>
<evidence type="ECO:0000256" key="1">
    <source>
        <dbReference type="ARBA" id="ARBA00004651"/>
    </source>
</evidence>
<dbReference type="InterPro" id="IPR020846">
    <property type="entry name" value="MFS_dom"/>
</dbReference>
<organism evidence="9 10">
    <name type="scientific">Actinacidiphila oryziradicis</name>
    <dbReference type="NCBI Taxonomy" id="2571141"/>
    <lineage>
        <taxon>Bacteria</taxon>
        <taxon>Bacillati</taxon>
        <taxon>Actinomycetota</taxon>
        <taxon>Actinomycetes</taxon>
        <taxon>Kitasatosporales</taxon>
        <taxon>Streptomycetaceae</taxon>
        <taxon>Actinacidiphila</taxon>
    </lineage>
</organism>
<dbReference type="GO" id="GO:0022857">
    <property type="term" value="F:transmembrane transporter activity"/>
    <property type="evidence" value="ECO:0007669"/>
    <property type="project" value="InterPro"/>
</dbReference>
<feature type="transmembrane region" description="Helical" evidence="7">
    <location>
        <begin position="265"/>
        <end position="286"/>
    </location>
</feature>
<protein>
    <submittedName>
        <fullName evidence="9">MFS transporter</fullName>
    </submittedName>
</protein>
<comment type="caution">
    <text evidence="9">The sequence shown here is derived from an EMBL/GenBank/DDBJ whole genome shotgun (WGS) entry which is preliminary data.</text>
</comment>
<dbReference type="InterPro" id="IPR050171">
    <property type="entry name" value="MFS_Transporters"/>
</dbReference>
<evidence type="ECO:0000256" key="3">
    <source>
        <dbReference type="ARBA" id="ARBA00022475"/>
    </source>
</evidence>
<feature type="transmembrane region" description="Helical" evidence="7">
    <location>
        <begin position="326"/>
        <end position="350"/>
    </location>
</feature>
<dbReference type="Proteomes" id="UP000305778">
    <property type="component" value="Unassembled WGS sequence"/>
</dbReference>
<dbReference type="EMBL" id="SUMC01000028">
    <property type="protein sequence ID" value="TKA08765.1"/>
    <property type="molecule type" value="Genomic_DNA"/>
</dbReference>
<dbReference type="RefSeq" id="WP_136726506.1">
    <property type="nucleotide sequence ID" value="NZ_SUMC01000028.1"/>
</dbReference>
<gene>
    <name evidence="9" type="ORF">FCI23_26750</name>
</gene>
<dbReference type="PANTHER" id="PTHR23517">
    <property type="entry name" value="RESISTANCE PROTEIN MDTM, PUTATIVE-RELATED-RELATED"/>
    <property type="match status" value="1"/>
</dbReference>
<evidence type="ECO:0000313" key="10">
    <source>
        <dbReference type="Proteomes" id="UP000305778"/>
    </source>
</evidence>
<name>A0A4U0T715_9ACTN</name>
<feature type="transmembrane region" description="Helical" evidence="7">
    <location>
        <begin position="233"/>
        <end position="253"/>
    </location>
</feature>
<evidence type="ECO:0000313" key="9">
    <source>
        <dbReference type="EMBL" id="TKA08765.1"/>
    </source>
</evidence>
<feature type="transmembrane region" description="Helical" evidence="7">
    <location>
        <begin position="356"/>
        <end position="377"/>
    </location>
</feature>
<feature type="transmembrane region" description="Helical" evidence="7">
    <location>
        <begin position="200"/>
        <end position="227"/>
    </location>
</feature>
<feature type="transmembrane region" description="Helical" evidence="7">
    <location>
        <begin position="34"/>
        <end position="54"/>
    </location>
</feature>
<evidence type="ECO:0000256" key="4">
    <source>
        <dbReference type="ARBA" id="ARBA00022692"/>
    </source>
</evidence>
<evidence type="ECO:0000256" key="5">
    <source>
        <dbReference type="ARBA" id="ARBA00022989"/>
    </source>
</evidence>
<feature type="transmembrane region" description="Helical" evidence="7">
    <location>
        <begin position="91"/>
        <end position="113"/>
    </location>
</feature>
<sequence>MVAAACAFAVAMCGTTLPTPLYDLYQQRLGFSELMITVIFAVYAVGVIAALLLFGQLSDHVGRRPVLLAGLALSALSAVCFLLTHGLPELFAGRALSGLSAGLFTGAGTVAVVELAPPRRRDAAVLIATIANLGGLGSGPLLAGLLAQFAPAPLHLVFLVDLALVAAAIVAVLLIPETVQVRRGMQLRPRGLRVPRQMRSTFVPAAMAGFAGFATLGLFTSVAPSFLSKVEGVQNHAVSGAVVCALFVGSTAGQLLMSRIGMRRALPLGCTVLVLGMAVIAGSLAVASLPLLVLGAVVAGAGQGLSFRAAVTAVAHDSPPEQRAEVTSALFVVLYVAISIPVVGVGALATAVGLRAAGLVFSGCVALLAAATAMLLLRPGGHDGEQPASTRT</sequence>
<dbReference type="GO" id="GO:0005886">
    <property type="term" value="C:plasma membrane"/>
    <property type="evidence" value="ECO:0007669"/>
    <property type="project" value="UniProtKB-SubCell"/>
</dbReference>
<dbReference type="PANTHER" id="PTHR23517:SF13">
    <property type="entry name" value="MAJOR FACILITATOR SUPERFAMILY MFS_1"/>
    <property type="match status" value="1"/>
</dbReference>